<protein>
    <submittedName>
        <fullName evidence="1">Uncharacterized protein</fullName>
    </submittedName>
</protein>
<comment type="caution">
    <text evidence="1">The sequence shown here is derived from an EMBL/GenBank/DDBJ whole genome shotgun (WGS) entry which is preliminary data.</text>
</comment>
<gene>
    <name evidence="1" type="ORF">LCGC14_2734180</name>
</gene>
<dbReference type="EMBL" id="LAZR01049579">
    <property type="protein sequence ID" value="KKK89330.1"/>
    <property type="molecule type" value="Genomic_DNA"/>
</dbReference>
<dbReference type="AlphaFoldDB" id="A0A0F8ZTQ9"/>
<proteinExistence type="predicted"/>
<evidence type="ECO:0000313" key="1">
    <source>
        <dbReference type="EMBL" id="KKK89330.1"/>
    </source>
</evidence>
<reference evidence="1" key="1">
    <citation type="journal article" date="2015" name="Nature">
        <title>Complex archaea that bridge the gap between prokaryotes and eukaryotes.</title>
        <authorList>
            <person name="Spang A."/>
            <person name="Saw J.H."/>
            <person name="Jorgensen S.L."/>
            <person name="Zaremba-Niedzwiedzka K."/>
            <person name="Martijn J."/>
            <person name="Lind A.E."/>
            <person name="van Eijk R."/>
            <person name="Schleper C."/>
            <person name="Guy L."/>
            <person name="Ettema T.J."/>
        </authorList>
    </citation>
    <scope>NUCLEOTIDE SEQUENCE</scope>
</reference>
<sequence length="251" mass="27612">MIDCRSTSFSASLQQQRLGQARRILGERVVDRVLCFALYLLGFERSSIAELTGSPAGTVRSIIRAVLHGGVPAFEDRRRRSSTFLPPQPEGMKITVGRQEQGVSVDFEGKGRIQIHGENSLQAKVVLLTLLDGGLVDTRDVSEVLGLSAVHTLSLARALEREDVGGLIDKREGQKQEYRFTAEVKAELIQQFVLDIVAEGRASGRSLAEHLLSRCELRLSERSIRDQLGKLGLSKIKESLPNLLSGLKKTP</sequence>
<name>A0A0F8ZTQ9_9ZZZZ</name>
<organism evidence="1">
    <name type="scientific">marine sediment metagenome</name>
    <dbReference type="NCBI Taxonomy" id="412755"/>
    <lineage>
        <taxon>unclassified sequences</taxon>
        <taxon>metagenomes</taxon>
        <taxon>ecological metagenomes</taxon>
    </lineage>
</organism>
<accession>A0A0F8ZTQ9</accession>